<dbReference type="AlphaFoldDB" id="A1RD71"/>
<keyword evidence="2" id="KW-1185">Reference proteome</keyword>
<dbReference type="HOGENOM" id="CLU_2875913_0_0_11"/>
<proteinExistence type="predicted"/>
<protein>
    <submittedName>
        <fullName evidence="1">Uncharacterized protein</fullName>
    </submittedName>
</protein>
<evidence type="ECO:0000313" key="1">
    <source>
        <dbReference type="EMBL" id="ABM10787.1"/>
    </source>
</evidence>
<accession>A1RD71</accession>
<organism evidence="1 2">
    <name type="scientific">Paenarthrobacter aurescens (strain TC1)</name>
    <dbReference type="NCBI Taxonomy" id="290340"/>
    <lineage>
        <taxon>Bacteria</taxon>
        <taxon>Bacillati</taxon>
        <taxon>Actinomycetota</taxon>
        <taxon>Actinomycetes</taxon>
        <taxon>Micrococcales</taxon>
        <taxon>Micrococcaceae</taxon>
        <taxon>Paenarthrobacter</taxon>
    </lineage>
</organism>
<dbReference type="Proteomes" id="UP000000637">
    <property type="component" value="Plasmid pTC2"/>
</dbReference>
<name>A1RD71_PAEAT</name>
<keyword evidence="1" id="KW-0614">Plasmid</keyword>
<geneLocation type="plasmid" evidence="1 2">
    <name>pTC2</name>
</geneLocation>
<gene>
    <name evidence="1" type="ordered locus">AAur_pTC20017</name>
</gene>
<dbReference type="EMBL" id="CP000476">
    <property type="protein sequence ID" value="ABM10787.1"/>
    <property type="molecule type" value="Genomic_DNA"/>
</dbReference>
<dbReference type="KEGG" id="aau:AAur_pTC20017"/>
<evidence type="ECO:0000313" key="2">
    <source>
        <dbReference type="Proteomes" id="UP000000637"/>
    </source>
</evidence>
<reference evidence="1 2" key="1">
    <citation type="journal article" date="2006" name="PLoS Genet.">
        <title>Secrets of soil survival revealed by the genome sequence of Arthrobacter aurescens TC1.</title>
        <authorList>
            <person name="Mongodin E.F."/>
            <person name="Shapir N."/>
            <person name="Daugherty S.C."/>
            <person name="DeBoy R.T."/>
            <person name="Emerson J.B."/>
            <person name="Shvartzbeyn A."/>
            <person name="Radune D."/>
            <person name="Vamathevan J."/>
            <person name="Riggs F."/>
            <person name="Grinberg V."/>
            <person name="Khouri H."/>
            <person name="Wackett L.P."/>
            <person name="Nelson K.E."/>
            <person name="Sadowsky M.J."/>
        </authorList>
    </citation>
    <scope>NUCLEOTIDE SEQUENCE [LARGE SCALE GENOMIC DNA]</scope>
    <source>
        <strain evidence="1 2">TC1</strain>
    </source>
</reference>
<sequence length="63" mass="6995">MQDDPPVRPSLPGLGQQQIEGIDLTLAPNQLKGPSPRTGRIRIQSTFHIKNYKAVSSILDMRL</sequence>